<dbReference type="GO" id="GO:0019509">
    <property type="term" value="P:L-methionine salvage from methylthioadenosine"/>
    <property type="evidence" value="ECO:0007669"/>
    <property type="project" value="InterPro"/>
</dbReference>
<evidence type="ECO:0000313" key="7">
    <source>
        <dbReference type="EMBL" id="MYL27923.1"/>
    </source>
</evidence>
<dbReference type="Gene3D" id="3.40.50.1580">
    <property type="entry name" value="Nucleoside phosphorylase domain"/>
    <property type="match status" value="1"/>
</dbReference>
<evidence type="ECO:0000256" key="5">
    <source>
        <dbReference type="ARBA" id="ARBA00023167"/>
    </source>
</evidence>
<dbReference type="EMBL" id="WMEX01000008">
    <property type="protein sequence ID" value="MYL27923.1"/>
    <property type="molecule type" value="Genomic_DNA"/>
</dbReference>
<keyword evidence="5" id="KW-0486">Methionine biosynthesis</keyword>
<gene>
    <name evidence="7" type="primary">mtnN</name>
    <name evidence="7" type="ORF">GLW01_14105</name>
</gene>
<comment type="caution">
    <text evidence="7">The sequence shown here is derived from an EMBL/GenBank/DDBJ whole genome shotgun (WGS) entry which is preliminary data.</text>
</comment>
<dbReference type="InterPro" id="IPR000845">
    <property type="entry name" value="Nucleoside_phosphorylase_d"/>
</dbReference>
<dbReference type="SUPFAM" id="SSF53167">
    <property type="entry name" value="Purine and uridine phosphorylases"/>
    <property type="match status" value="1"/>
</dbReference>
<sequence>MLVFTLCPSLAGAEERYPHYQPTDTIVVLGAVPQEIPVLTDAMTDAEKKSLWGIPYWEGELHGKPVVVAITGIGKTFTGMTTTLFIKEFKPRAVLMTGTGARVNQDLRTGDVIVATHTHEHDYGSLTSEGMTYRPMNGPIDGNEVKNAFSPSDRMLEKAKQAMATYERREVEANGSTYTNRVDFGVVVSSDLFGVTERRLTLLRDRFDADIMEMESAPLGHVSEALGVPYLIVRSGSNLAQEEPNDDYLRLGPIAARQAAYFSLHLIRHL</sequence>
<keyword evidence="7" id="KW-0326">Glycosidase</keyword>
<keyword evidence="3" id="KW-0028">Amino-acid biosynthesis</keyword>
<protein>
    <recommendedName>
        <fullName evidence="2">adenosylhomocysteine nucleosidase</fullName>
        <ecNumber evidence="2">3.2.2.9</ecNumber>
    </recommendedName>
</protein>
<dbReference type="AlphaFoldDB" id="A0A9X4YF50"/>
<dbReference type="NCBIfam" id="TIGR01704">
    <property type="entry name" value="MTA_SAH-Nsdase"/>
    <property type="match status" value="1"/>
</dbReference>
<comment type="pathway">
    <text evidence="1">Amino-acid biosynthesis; L-methionine biosynthesis via salvage pathway; S-methyl-5-thio-alpha-D-ribose 1-phosphate from S-methyl-5'-thioadenosine (hydrolase route): step 1/2.</text>
</comment>
<dbReference type="Proteomes" id="UP000460751">
    <property type="component" value="Unassembled WGS sequence"/>
</dbReference>
<dbReference type="GO" id="GO:0008930">
    <property type="term" value="F:methylthioadenosine nucleosidase activity"/>
    <property type="evidence" value="ECO:0007669"/>
    <property type="project" value="InterPro"/>
</dbReference>
<feature type="domain" description="Nucleoside phosphorylase" evidence="6">
    <location>
        <begin position="25"/>
        <end position="267"/>
    </location>
</feature>
<evidence type="ECO:0000313" key="8">
    <source>
        <dbReference type="Proteomes" id="UP000460751"/>
    </source>
</evidence>
<accession>A0A9X4YF50</accession>
<evidence type="ECO:0000256" key="4">
    <source>
        <dbReference type="ARBA" id="ARBA00022801"/>
    </source>
</evidence>
<dbReference type="GO" id="GO:0005829">
    <property type="term" value="C:cytosol"/>
    <property type="evidence" value="ECO:0007669"/>
    <property type="project" value="TreeGrafter"/>
</dbReference>
<proteinExistence type="predicted"/>
<dbReference type="OrthoDB" id="5296640at2"/>
<dbReference type="PANTHER" id="PTHR46832:SF1">
    <property type="entry name" value="5'-METHYLTHIOADENOSINE_S-ADENOSYLHOMOCYSTEINE NUCLEOSIDASE"/>
    <property type="match status" value="1"/>
</dbReference>
<dbReference type="InterPro" id="IPR035994">
    <property type="entry name" value="Nucleoside_phosphorylase_sf"/>
</dbReference>
<evidence type="ECO:0000256" key="3">
    <source>
        <dbReference type="ARBA" id="ARBA00022605"/>
    </source>
</evidence>
<evidence type="ECO:0000256" key="1">
    <source>
        <dbReference type="ARBA" id="ARBA00004945"/>
    </source>
</evidence>
<dbReference type="GO" id="GO:0019284">
    <property type="term" value="P:L-methionine salvage from S-adenosylmethionine"/>
    <property type="evidence" value="ECO:0007669"/>
    <property type="project" value="TreeGrafter"/>
</dbReference>
<dbReference type="GO" id="GO:0009164">
    <property type="term" value="P:nucleoside catabolic process"/>
    <property type="evidence" value="ECO:0007669"/>
    <property type="project" value="InterPro"/>
</dbReference>
<dbReference type="GO" id="GO:0008782">
    <property type="term" value="F:adenosylhomocysteine nucleosidase activity"/>
    <property type="evidence" value="ECO:0007669"/>
    <property type="project" value="UniProtKB-EC"/>
</dbReference>
<reference evidence="7 8" key="1">
    <citation type="submission" date="2019-11" db="EMBL/GenBank/DDBJ databases">
        <title>Genome sequences of 17 halophilic strains isolated from different environments.</title>
        <authorList>
            <person name="Furrow R.E."/>
        </authorList>
    </citation>
    <scope>NUCLEOTIDE SEQUENCE [LARGE SCALE GENOMIC DNA]</scope>
    <source>
        <strain evidence="7 8">22507_15_FS</strain>
    </source>
</reference>
<name>A0A9X4YF50_9GAMM</name>
<keyword evidence="8" id="KW-1185">Reference proteome</keyword>
<dbReference type="PANTHER" id="PTHR46832">
    <property type="entry name" value="5'-METHYLTHIOADENOSINE/S-ADENOSYLHOMOCYSTEINE NUCLEOSIDASE"/>
    <property type="match status" value="1"/>
</dbReference>
<organism evidence="7 8">
    <name type="scientific">Vreelandella halophila</name>
    <dbReference type="NCBI Taxonomy" id="86177"/>
    <lineage>
        <taxon>Bacteria</taxon>
        <taxon>Pseudomonadati</taxon>
        <taxon>Pseudomonadota</taxon>
        <taxon>Gammaproteobacteria</taxon>
        <taxon>Oceanospirillales</taxon>
        <taxon>Halomonadaceae</taxon>
        <taxon>Vreelandella</taxon>
    </lineage>
</organism>
<dbReference type="Pfam" id="PF01048">
    <property type="entry name" value="PNP_UDP_1"/>
    <property type="match status" value="1"/>
</dbReference>
<dbReference type="EC" id="3.2.2.9" evidence="2"/>
<dbReference type="CDD" id="cd09008">
    <property type="entry name" value="MTAN"/>
    <property type="match status" value="1"/>
</dbReference>
<evidence type="ECO:0000256" key="2">
    <source>
        <dbReference type="ARBA" id="ARBA00011974"/>
    </source>
</evidence>
<dbReference type="InterPro" id="IPR010049">
    <property type="entry name" value="MTA_SAH_Nsdase"/>
</dbReference>
<keyword evidence="4 7" id="KW-0378">Hydrolase</keyword>
<evidence type="ECO:0000259" key="6">
    <source>
        <dbReference type="Pfam" id="PF01048"/>
    </source>
</evidence>